<evidence type="ECO:0000256" key="1">
    <source>
        <dbReference type="SAM" id="Phobius"/>
    </source>
</evidence>
<keyword evidence="1" id="KW-0472">Membrane</keyword>
<sequence>MPAGPAGSAGPARSVVVAMCVTAAVTTTALVVAAVLRQGTRDGGPGAGARSGSPAVEAALRCESGPCRSLSSTTVGGDRVELLGDPGGGGGRVRMTGPLGTTVFETNTVQLGARLTPESLWCAEFGRPVCVVRGADAAGELFAEVFVGQAGSWSRVDTVYDSDAGYLELARVRSPEGLPDVVTVRRACGLAAGPDCRQVVAQVQGLDGDDVGCTSVAPAREQLPGWPQVAPRPEQLVPCDY</sequence>
<keyword evidence="1" id="KW-0812">Transmembrane</keyword>
<gene>
    <name evidence="2" type="ORF">LX15_004164</name>
</gene>
<proteinExistence type="predicted"/>
<dbReference type="RefSeq" id="WP_253671297.1">
    <property type="nucleotide sequence ID" value="NZ_JAMTCP010000027.1"/>
</dbReference>
<reference evidence="2 3" key="1">
    <citation type="submission" date="2022-06" db="EMBL/GenBank/DDBJ databases">
        <title>Genomic Encyclopedia of Archaeal and Bacterial Type Strains, Phase II (KMG-II): from individual species to whole genera.</title>
        <authorList>
            <person name="Goeker M."/>
        </authorList>
    </citation>
    <scope>NUCLEOTIDE SEQUENCE [LARGE SCALE GENOMIC DNA]</scope>
    <source>
        <strain evidence="2 3">DSM 40477</strain>
    </source>
</reference>
<protein>
    <submittedName>
        <fullName evidence="2">Uncharacterized protein</fullName>
    </submittedName>
</protein>
<name>A0ABT1HY65_STRSD</name>
<dbReference type="EMBL" id="JAMTCP010000027">
    <property type="protein sequence ID" value="MCP2260446.1"/>
    <property type="molecule type" value="Genomic_DNA"/>
</dbReference>
<organism evidence="2 3">
    <name type="scientific">Streptoalloteichus tenebrarius (strain ATCC 17920 / DSM 40477 / JCM 4838 / CBS 697.72 / NBRC 16177 / NCIMB 11028 / NRRL B-12390 / A12253. 1 / ISP 5477)</name>
    <name type="common">Streptomyces tenebrarius</name>
    <dbReference type="NCBI Taxonomy" id="1933"/>
    <lineage>
        <taxon>Bacteria</taxon>
        <taxon>Bacillati</taxon>
        <taxon>Actinomycetota</taxon>
        <taxon>Actinomycetes</taxon>
        <taxon>Pseudonocardiales</taxon>
        <taxon>Pseudonocardiaceae</taxon>
        <taxon>Streptoalloteichus</taxon>
    </lineage>
</organism>
<feature type="transmembrane region" description="Helical" evidence="1">
    <location>
        <begin position="15"/>
        <end position="36"/>
    </location>
</feature>
<dbReference type="Proteomes" id="UP001205311">
    <property type="component" value="Unassembled WGS sequence"/>
</dbReference>
<keyword evidence="1" id="KW-1133">Transmembrane helix</keyword>
<keyword evidence="3" id="KW-1185">Reference proteome</keyword>
<evidence type="ECO:0000313" key="2">
    <source>
        <dbReference type="EMBL" id="MCP2260446.1"/>
    </source>
</evidence>
<evidence type="ECO:0000313" key="3">
    <source>
        <dbReference type="Proteomes" id="UP001205311"/>
    </source>
</evidence>
<accession>A0ABT1HY65</accession>
<comment type="caution">
    <text evidence="2">The sequence shown here is derived from an EMBL/GenBank/DDBJ whole genome shotgun (WGS) entry which is preliminary data.</text>
</comment>